<comment type="caution">
    <text evidence="1">The sequence shown here is derived from an EMBL/GenBank/DDBJ whole genome shotgun (WGS) entry which is preliminary data.</text>
</comment>
<protein>
    <submittedName>
        <fullName evidence="1">Uncharacterized protein</fullName>
    </submittedName>
</protein>
<gene>
    <name evidence="1" type="ORF">BDR25DRAFT_11487</name>
</gene>
<accession>A0ACB6R2R4</accession>
<dbReference type="EMBL" id="MU003501">
    <property type="protein sequence ID" value="KAF2472797.1"/>
    <property type="molecule type" value="Genomic_DNA"/>
</dbReference>
<proteinExistence type="predicted"/>
<dbReference type="Proteomes" id="UP000799755">
    <property type="component" value="Unassembled WGS sequence"/>
</dbReference>
<reference evidence="1" key="1">
    <citation type="journal article" date="2020" name="Stud. Mycol.">
        <title>101 Dothideomycetes genomes: a test case for predicting lifestyles and emergence of pathogens.</title>
        <authorList>
            <person name="Haridas S."/>
            <person name="Albert R."/>
            <person name="Binder M."/>
            <person name="Bloem J."/>
            <person name="Labutti K."/>
            <person name="Salamov A."/>
            <person name="Andreopoulos B."/>
            <person name="Baker S."/>
            <person name="Barry K."/>
            <person name="Bills G."/>
            <person name="Bluhm B."/>
            <person name="Cannon C."/>
            <person name="Castanera R."/>
            <person name="Culley D."/>
            <person name="Daum C."/>
            <person name="Ezra D."/>
            <person name="Gonzalez J."/>
            <person name="Henrissat B."/>
            <person name="Kuo A."/>
            <person name="Liang C."/>
            <person name="Lipzen A."/>
            <person name="Lutzoni F."/>
            <person name="Magnuson J."/>
            <person name="Mondo S."/>
            <person name="Nolan M."/>
            <person name="Ohm R."/>
            <person name="Pangilinan J."/>
            <person name="Park H.-J."/>
            <person name="Ramirez L."/>
            <person name="Alfaro M."/>
            <person name="Sun H."/>
            <person name="Tritt A."/>
            <person name="Yoshinaga Y."/>
            <person name="Zwiers L.-H."/>
            <person name="Turgeon B."/>
            <person name="Goodwin S."/>
            <person name="Spatafora J."/>
            <person name="Crous P."/>
            <person name="Grigoriev I."/>
        </authorList>
    </citation>
    <scope>NUCLEOTIDE SEQUENCE</scope>
    <source>
        <strain evidence="1">ATCC 200398</strain>
    </source>
</reference>
<evidence type="ECO:0000313" key="2">
    <source>
        <dbReference type="Proteomes" id="UP000799755"/>
    </source>
</evidence>
<sequence length="129" mass="13735">MASKNCTNNVYSNPDYDYSLPYVALADISNYSAVLQSCCQAPVAHYNRDECIIYCNITAPNLTPKIVVDCVSKNTANMTALSVSNNTGPTTSMTSTNPKPTNGGERVGTRLIGWVVLGFGFVGAVVGLM</sequence>
<evidence type="ECO:0000313" key="1">
    <source>
        <dbReference type="EMBL" id="KAF2472797.1"/>
    </source>
</evidence>
<organism evidence="1 2">
    <name type="scientific">Lindgomyces ingoldianus</name>
    <dbReference type="NCBI Taxonomy" id="673940"/>
    <lineage>
        <taxon>Eukaryota</taxon>
        <taxon>Fungi</taxon>
        <taxon>Dikarya</taxon>
        <taxon>Ascomycota</taxon>
        <taxon>Pezizomycotina</taxon>
        <taxon>Dothideomycetes</taxon>
        <taxon>Pleosporomycetidae</taxon>
        <taxon>Pleosporales</taxon>
        <taxon>Lindgomycetaceae</taxon>
        <taxon>Lindgomyces</taxon>
    </lineage>
</organism>
<name>A0ACB6R2R4_9PLEO</name>
<keyword evidence="2" id="KW-1185">Reference proteome</keyword>